<keyword evidence="3" id="KW-1185">Reference proteome</keyword>
<dbReference type="GO" id="GO:0016747">
    <property type="term" value="F:acyltransferase activity, transferring groups other than amino-acyl groups"/>
    <property type="evidence" value="ECO:0007669"/>
    <property type="project" value="InterPro"/>
</dbReference>
<dbReference type="EMBL" id="LUKE01000001">
    <property type="protein sequence ID" value="KYG66442.1"/>
    <property type="molecule type" value="Genomic_DNA"/>
</dbReference>
<dbReference type="InterPro" id="IPR000182">
    <property type="entry name" value="GNAT_dom"/>
</dbReference>
<name>A0A150WPN4_BDEBC</name>
<gene>
    <name evidence="2" type="ORF">AZI86_05180</name>
</gene>
<feature type="domain" description="N-acetyltransferase" evidence="1">
    <location>
        <begin position="3"/>
        <end position="143"/>
    </location>
</feature>
<dbReference type="Pfam" id="PF00583">
    <property type="entry name" value="Acetyltransf_1"/>
    <property type="match status" value="1"/>
</dbReference>
<dbReference type="OrthoDB" id="9805924at2"/>
<dbReference type="Gene3D" id="3.40.630.30">
    <property type="match status" value="1"/>
</dbReference>
<dbReference type="Proteomes" id="UP000075320">
    <property type="component" value="Unassembled WGS sequence"/>
</dbReference>
<proteinExistence type="predicted"/>
<sequence length="143" mass="16651">MSLHFFTVKKLEDLKRCFPVMRELRPHLSYEEYLLIYQEAQKTDGYEIVAVESGDQILALIGYRFLSDFVRGRHLYIDDLVSTESARSQGLGAKLLIYAEEIAKQNKCKVLRLCTGVENERGVKFYEKNNWTKRAYAYAKKIG</sequence>
<reference evidence="2 3" key="1">
    <citation type="submission" date="2016-03" db="EMBL/GenBank/DDBJ databases">
        <authorList>
            <person name="Ploux O."/>
        </authorList>
    </citation>
    <scope>NUCLEOTIDE SEQUENCE [LARGE SCALE GENOMIC DNA]</scope>
    <source>
        <strain evidence="2 3">R0</strain>
    </source>
</reference>
<dbReference type="SUPFAM" id="SSF55729">
    <property type="entry name" value="Acyl-CoA N-acyltransferases (Nat)"/>
    <property type="match status" value="1"/>
</dbReference>
<protein>
    <recommendedName>
        <fullName evidence="1">N-acetyltransferase domain-containing protein</fullName>
    </recommendedName>
</protein>
<dbReference type="RefSeq" id="WP_061834006.1">
    <property type="nucleotide sequence ID" value="NZ_LUKE01000001.1"/>
</dbReference>
<dbReference type="PROSITE" id="PS51186">
    <property type="entry name" value="GNAT"/>
    <property type="match status" value="1"/>
</dbReference>
<evidence type="ECO:0000313" key="3">
    <source>
        <dbReference type="Proteomes" id="UP000075320"/>
    </source>
</evidence>
<dbReference type="CDD" id="cd04301">
    <property type="entry name" value="NAT_SF"/>
    <property type="match status" value="1"/>
</dbReference>
<evidence type="ECO:0000313" key="2">
    <source>
        <dbReference type="EMBL" id="KYG66442.1"/>
    </source>
</evidence>
<evidence type="ECO:0000259" key="1">
    <source>
        <dbReference type="PROSITE" id="PS51186"/>
    </source>
</evidence>
<dbReference type="InterPro" id="IPR016181">
    <property type="entry name" value="Acyl_CoA_acyltransferase"/>
</dbReference>
<dbReference type="AlphaFoldDB" id="A0A150WPN4"/>
<organism evidence="2 3">
    <name type="scientific">Bdellovibrio bacteriovorus</name>
    <dbReference type="NCBI Taxonomy" id="959"/>
    <lineage>
        <taxon>Bacteria</taxon>
        <taxon>Pseudomonadati</taxon>
        <taxon>Bdellovibrionota</taxon>
        <taxon>Bdellovibrionia</taxon>
        <taxon>Bdellovibrionales</taxon>
        <taxon>Pseudobdellovibrionaceae</taxon>
        <taxon>Bdellovibrio</taxon>
    </lineage>
</organism>
<comment type="caution">
    <text evidence="2">The sequence shown here is derived from an EMBL/GenBank/DDBJ whole genome shotgun (WGS) entry which is preliminary data.</text>
</comment>
<accession>A0A150WPN4</accession>